<evidence type="ECO:0000256" key="5">
    <source>
        <dbReference type="ARBA" id="ARBA00022723"/>
    </source>
</evidence>
<comment type="pathway">
    <text evidence="3 11">Cofactor biosynthesis; thiamine diphosphate biosynthesis; 4-methyl-5-(2-phosphoethyl)-thiazole from 5-(2-hydroxyethyl)-4-methylthiazole: step 1/1.</text>
</comment>
<keyword evidence="7 11" id="KW-0418">Kinase</keyword>
<feature type="binding site" evidence="11">
    <location>
        <position position="118"/>
    </location>
    <ligand>
        <name>ATP</name>
        <dbReference type="ChEBI" id="CHEBI:30616"/>
    </ligand>
</feature>
<proteinExistence type="inferred from homology"/>
<dbReference type="Proteomes" id="UP000036867">
    <property type="component" value="Unassembled WGS sequence"/>
</dbReference>
<dbReference type="EMBL" id="LILB01000009">
    <property type="protein sequence ID" value="KOO47280.1"/>
    <property type="molecule type" value="Genomic_DNA"/>
</dbReference>
<evidence type="ECO:0000256" key="8">
    <source>
        <dbReference type="ARBA" id="ARBA00022840"/>
    </source>
</evidence>
<feature type="binding site" evidence="11">
    <location>
        <position position="191"/>
    </location>
    <ligand>
        <name>substrate</name>
    </ligand>
</feature>
<evidence type="ECO:0000256" key="1">
    <source>
        <dbReference type="ARBA" id="ARBA00001771"/>
    </source>
</evidence>
<dbReference type="HAMAP" id="MF_00228">
    <property type="entry name" value="Thz_kinase"/>
    <property type="match status" value="1"/>
</dbReference>
<evidence type="ECO:0000313" key="13">
    <source>
        <dbReference type="Proteomes" id="UP000036867"/>
    </source>
</evidence>
<evidence type="ECO:0000256" key="2">
    <source>
        <dbReference type="ARBA" id="ARBA00001946"/>
    </source>
</evidence>
<keyword evidence="9 11" id="KW-0460">Magnesium</keyword>
<dbReference type="PIRSF" id="PIRSF000513">
    <property type="entry name" value="Thz_kinase"/>
    <property type="match status" value="1"/>
</dbReference>
<dbReference type="InterPro" id="IPR029056">
    <property type="entry name" value="Ribokinase-like"/>
</dbReference>
<dbReference type="RefSeq" id="WP_053419086.1">
    <property type="nucleotide sequence ID" value="NZ_JBCMHV010000024.1"/>
</dbReference>
<feature type="binding site" evidence="11">
    <location>
        <position position="164"/>
    </location>
    <ligand>
        <name>ATP</name>
        <dbReference type="ChEBI" id="CHEBI:30616"/>
    </ligand>
</feature>
<dbReference type="GO" id="GO:0004417">
    <property type="term" value="F:hydroxyethylthiazole kinase activity"/>
    <property type="evidence" value="ECO:0007669"/>
    <property type="project" value="UniProtKB-UniRule"/>
</dbReference>
<dbReference type="STRING" id="263475.AMD00_21685"/>
<feature type="binding site" evidence="11">
    <location>
        <position position="42"/>
    </location>
    <ligand>
        <name>substrate</name>
    </ligand>
</feature>
<evidence type="ECO:0000256" key="6">
    <source>
        <dbReference type="ARBA" id="ARBA00022741"/>
    </source>
</evidence>
<comment type="similarity">
    <text evidence="11">Belongs to the Thz kinase family.</text>
</comment>
<sequence length="269" mass="28394">MGQQHFLEKLRVKKPLVHNIANIVVANFQANGLLALGASPMMAEGIEEVADMAALADCTVLNIGTLDQGTVLSIIEAGKSANKKGIPVVLDPVGVGASEFRRNSVTTILKEVQVTAIRCNVGELATLGNIEWQSRGADAGEGQIDVQLTAKQVAKRLNCIVAVTGVEDSVTDGQTTIQIDGGHDLMPLITGSGCLLSAVTGAFLTVSEGHHLQATANALSFYKQIGERAAKTANAPGTFAVEMINSLYSLTSEDLRDNMKIVEKEDIQI</sequence>
<dbReference type="InterPro" id="IPR000417">
    <property type="entry name" value="Hyethyz_kinase"/>
</dbReference>
<evidence type="ECO:0000256" key="9">
    <source>
        <dbReference type="ARBA" id="ARBA00022842"/>
    </source>
</evidence>
<keyword evidence="13" id="KW-1185">Reference proteome</keyword>
<evidence type="ECO:0000256" key="3">
    <source>
        <dbReference type="ARBA" id="ARBA00004868"/>
    </source>
</evidence>
<comment type="catalytic activity">
    <reaction evidence="1 11">
        <text>5-(2-hydroxyethyl)-4-methylthiazole + ATP = 4-methyl-5-(2-phosphooxyethyl)-thiazole + ADP + H(+)</text>
        <dbReference type="Rhea" id="RHEA:24212"/>
        <dbReference type="ChEBI" id="CHEBI:15378"/>
        <dbReference type="ChEBI" id="CHEBI:17957"/>
        <dbReference type="ChEBI" id="CHEBI:30616"/>
        <dbReference type="ChEBI" id="CHEBI:58296"/>
        <dbReference type="ChEBI" id="CHEBI:456216"/>
        <dbReference type="EC" id="2.7.1.50"/>
    </reaction>
</comment>
<dbReference type="Gene3D" id="3.40.1190.20">
    <property type="match status" value="1"/>
</dbReference>
<keyword evidence="10 11" id="KW-0784">Thiamine biosynthesis</keyword>
<dbReference type="GO" id="GO:0009229">
    <property type="term" value="P:thiamine diphosphate biosynthetic process"/>
    <property type="evidence" value="ECO:0007669"/>
    <property type="project" value="UniProtKB-UniRule"/>
</dbReference>
<dbReference type="GeneID" id="301138715"/>
<dbReference type="PRINTS" id="PR01099">
    <property type="entry name" value="HYETHTZKNASE"/>
</dbReference>
<organism evidence="12 13">
    <name type="scientific">Viridibacillus arvi</name>
    <dbReference type="NCBI Taxonomy" id="263475"/>
    <lineage>
        <taxon>Bacteria</taxon>
        <taxon>Bacillati</taxon>
        <taxon>Bacillota</taxon>
        <taxon>Bacilli</taxon>
        <taxon>Bacillales</taxon>
        <taxon>Caryophanaceae</taxon>
        <taxon>Viridibacillus</taxon>
    </lineage>
</organism>
<comment type="cofactor">
    <cofactor evidence="2 11">
        <name>Mg(2+)</name>
        <dbReference type="ChEBI" id="CHEBI:18420"/>
    </cofactor>
</comment>
<evidence type="ECO:0000313" key="12">
    <source>
        <dbReference type="EMBL" id="KOO47280.1"/>
    </source>
</evidence>
<accession>A0A0M0L873</accession>
<dbReference type="GO" id="GO:0005524">
    <property type="term" value="F:ATP binding"/>
    <property type="evidence" value="ECO:0007669"/>
    <property type="project" value="UniProtKB-UniRule"/>
</dbReference>
<dbReference type="CDD" id="cd01170">
    <property type="entry name" value="THZ_kinase"/>
    <property type="match status" value="1"/>
</dbReference>
<dbReference type="AlphaFoldDB" id="A0A0M0L873"/>
<gene>
    <name evidence="11" type="primary">thiM</name>
    <name evidence="12" type="ORF">AMD00_21685</name>
</gene>
<dbReference type="GO" id="GO:0009228">
    <property type="term" value="P:thiamine biosynthetic process"/>
    <property type="evidence" value="ECO:0007669"/>
    <property type="project" value="UniProtKB-KW"/>
</dbReference>
<name>A0A0M0L873_9BACL</name>
<keyword evidence="5 11" id="KW-0479">Metal-binding</keyword>
<dbReference type="NCBIfam" id="NF006830">
    <property type="entry name" value="PRK09355.1"/>
    <property type="match status" value="1"/>
</dbReference>
<dbReference type="OrthoDB" id="9778146at2"/>
<dbReference type="UniPathway" id="UPA00060">
    <property type="reaction ID" value="UER00139"/>
</dbReference>
<evidence type="ECO:0000256" key="11">
    <source>
        <dbReference type="HAMAP-Rule" id="MF_00228"/>
    </source>
</evidence>
<dbReference type="SUPFAM" id="SSF53613">
    <property type="entry name" value="Ribokinase-like"/>
    <property type="match status" value="1"/>
</dbReference>
<evidence type="ECO:0000256" key="4">
    <source>
        <dbReference type="ARBA" id="ARBA00022679"/>
    </source>
</evidence>
<dbReference type="Pfam" id="PF02110">
    <property type="entry name" value="HK"/>
    <property type="match status" value="1"/>
</dbReference>
<evidence type="ECO:0000256" key="10">
    <source>
        <dbReference type="ARBA" id="ARBA00022977"/>
    </source>
</evidence>
<dbReference type="PATRIC" id="fig|263475.3.peg.136"/>
<keyword evidence="8 11" id="KW-0067">ATP-binding</keyword>
<reference evidence="13" key="1">
    <citation type="submission" date="2015-08" db="EMBL/GenBank/DDBJ databases">
        <title>Fjat-10028 dsm 16317.</title>
        <authorList>
            <person name="Liu B."/>
            <person name="Wang J."/>
            <person name="Zhu Y."/>
            <person name="Liu G."/>
            <person name="Chen Q."/>
            <person name="Chen Z."/>
            <person name="Lan J."/>
            <person name="Che J."/>
            <person name="Ge C."/>
            <person name="Shi H."/>
            <person name="Pan Z."/>
            <person name="Liu X."/>
        </authorList>
    </citation>
    <scope>NUCLEOTIDE SEQUENCE [LARGE SCALE GENOMIC DNA]</scope>
    <source>
        <strain evidence="13">DSM 16317</strain>
    </source>
</reference>
<comment type="function">
    <text evidence="11">Catalyzes the phosphorylation of the hydroxyl group of 4-methyl-5-beta-hydroxyethylthiazole (THZ).</text>
</comment>
<evidence type="ECO:0000256" key="7">
    <source>
        <dbReference type="ARBA" id="ARBA00022777"/>
    </source>
</evidence>
<dbReference type="EC" id="2.7.1.50" evidence="11"/>
<keyword evidence="6 11" id="KW-0547">Nucleotide-binding</keyword>
<keyword evidence="4 11" id="KW-0808">Transferase</keyword>
<dbReference type="NCBIfam" id="TIGR00694">
    <property type="entry name" value="thiM"/>
    <property type="match status" value="1"/>
</dbReference>
<comment type="caution">
    <text evidence="12">The sequence shown here is derived from an EMBL/GenBank/DDBJ whole genome shotgun (WGS) entry which is preliminary data.</text>
</comment>
<protein>
    <recommendedName>
        <fullName evidence="11">Hydroxyethylthiazole kinase</fullName>
        <ecNumber evidence="11">2.7.1.50</ecNumber>
    </recommendedName>
    <alternativeName>
        <fullName evidence="11">4-methyl-5-beta-hydroxyethylthiazole kinase</fullName>
        <shortName evidence="11">TH kinase</shortName>
        <shortName evidence="11">Thz kinase</shortName>
    </alternativeName>
</protein>
<dbReference type="GO" id="GO:0000287">
    <property type="term" value="F:magnesium ion binding"/>
    <property type="evidence" value="ECO:0007669"/>
    <property type="project" value="UniProtKB-UniRule"/>
</dbReference>